<dbReference type="GO" id="GO:0004523">
    <property type="term" value="F:RNA-DNA hybrid ribonuclease activity"/>
    <property type="evidence" value="ECO:0007669"/>
    <property type="project" value="UniProtKB-EC"/>
</dbReference>
<dbReference type="Proteomes" id="UP000823485">
    <property type="component" value="Unassembled WGS sequence"/>
</dbReference>
<evidence type="ECO:0000256" key="7">
    <source>
        <dbReference type="ARBA" id="ARBA00019179"/>
    </source>
</evidence>
<dbReference type="EMBL" id="JAFBFH010000016">
    <property type="protein sequence ID" value="MBM7715649.1"/>
    <property type="molecule type" value="Genomic_DNA"/>
</dbReference>
<dbReference type="InterPro" id="IPR012337">
    <property type="entry name" value="RNaseH-like_sf"/>
</dbReference>
<keyword evidence="13 14" id="KW-0464">Manganese</keyword>
<keyword evidence="10 14" id="KW-0479">Metal-binding</keyword>
<dbReference type="EC" id="3.1.26.4" evidence="6 14"/>
<comment type="similarity">
    <text evidence="5 14 16">Belongs to the RNase HII family.</text>
</comment>
<evidence type="ECO:0000256" key="11">
    <source>
        <dbReference type="ARBA" id="ARBA00022759"/>
    </source>
</evidence>
<organism evidence="18 19">
    <name type="scientific">Siminovitchia thermophila</name>
    <dbReference type="NCBI Taxonomy" id="1245522"/>
    <lineage>
        <taxon>Bacteria</taxon>
        <taxon>Bacillati</taxon>
        <taxon>Bacillota</taxon>
        <taxon>Bacilli</taxon>
        <taxon>Bacillales</taxon>
        <taxon>Bacillaceae</taxon>
        <taxon>Siminovitchia</taxon>
    </lineage>
</organism>
<evidence type="ECO:0000256" key="16">
    <source>
        <dbReference type="RuleBase" id="RU003515"/>
    </source>
</evidence>
<name>A0ABS2R7Q9_9BACI</name>
<comment type="catalytic activity">
    <reaction evidence="1 14 15 16">
        <text>Endonucleolytic cleavage to 5'-phosphomonoester.</text>
        <dbReference type="EC" id="3.1.26.4"/>
    </reaction>
</comment>
<dbReference type="InterPro" id="IPR022898">
    <property type="entry name" value="RNase_HII"/>
</dbReference>
<dbReference type="NCBIfam" id="NF000595">
    <property type="entry name" value="PRK00015.1-3"/>
    <property type="match status" value="1"/>
</dbReference>
<dbReference type="PANTHER" id="PTHR10954:SF18">
    <property type="entry name" value="RIBONUCLEASE HII"/>
    <property type="match status" value="1"/>
</dbReference>
<evidence type="ECO:0000256" key="2">
    <source>
        <dbReference type="ARBA" id="ARBA00001946"/>
    </source>
</evidence>
<sequence length="257" mass="28532">MDKMTVEQVKKLLPEITDEQDPLFQQLALDSRKGVQTLVAKWRREKQKALLERKRYENMSKLEEEARAAGYEHIAGVDEAGRGPLAGPVVSAAVILPADCYIAGINDSKQLSEKKRFDIYQEITEKAIAVGVGIISAREIDILNIHNAVKKSMQTAISELSVQPDFILFDAMEIDVPFSYKSIVKGDTASVSIAAASIIAKVTRDRLMIQYDEQFPQYGFRIHKGYGTAGHLSALQSYGPCPIHRKSFGPIKEHAGQ</sequence>
<keyword evidence="12 14" id="KW-0378">Hydrolase</keyword>
<evidence type="ECO:0000256" key="6">
    <source>
        <dbReference type="ARBA" id="ARBA00012180"/>
    </source>
</evidence>
<proteinExistence type="inferred from homology"/>
<gene>
    <name evidence="14" type="primary">rnhB</name>
    <name evidence="18" type="ORF">JOC94_002638</name>
</gene>
<dbReference type="PANTHER" id="PTHR10954">
    <property type="entry name" value="RIBONUCLEASE H2 SUBUNIT A"/>
    <property type="match status" value="1"/>
</dbReference>
<comment type="caution">
    <text evidence="18">The sequence shown here is derived from an EMBL/GenBank/DDBJ whole genome shotgun (WGS) entry which is preliminary data.</text>
</comment>
<comment type="subcellular location">
    <subcellularLocation>
        <location evidence="4 14">Cytoplasm</location>
    </subcellularLocation>
</comment>
<dbReference type="HAMAP" id="MF_00052_B">
    <property type="entry name" value="RNase_HII_B"/>
    <property type="match status" value="1"/>
</dbReference>
<keyword evidence="19" id="KW-1185">Reference proteome</keyword>
<feature type="binding site" evidence="14 15">
    <location>
        <position position="79"/>
    </location>
    <ligand>
        <name>a divalent metal cation</name>
        <dbReference type="ChEBI" id="CHEBI:60240"/>
    </ligand>
</feature>
<evidence type="ECO:0000256" key="5">
    <source>
        <dbReference type="ARBA" id="ARBA00007383"/>
    </source>
</evidence>
<dbReference type="InterPro" id="IPR024567">
    <property type="entry name" value="RNase_HII/HIII_dom"/>
</dbReference>
<keyword evidence="9 14" id="KW-0540">Nuclease</keyword>
<protein>
    <recommendedName>
        <fullName evidence="7 14">Ribonuclease HII</fullName>
        <shortName evidence="14">RNase HII</shortName>
        <ecNumber evidence="6 14">3.1.26.4</ecNumber>
    </recommendedName>
</protein>
<dbReference type="Gene3D" id="3.30.420.10">
    <property type="entry name" value="Ribonuclease H-like superfamily/Ribonuclease H"/>
    <property type="match status" value="1"/>
</dbReference>
<evidence type="ECO:0000256" key="3">
    <source>
        <dbReference type="ARBA" id="ARBA00004065"/>
    </source>
</evidence>
<evidence type="ECO:0000259" key="17">
    <source>
        <dbReference type="PROSITE" id="PS51975"/>
    </source>
</evidence>
<dbReference type="RefSeq" id="WP_205179462.1">
    <property type="nucleotide sequence ID" value="NZ_JAFBFH010000016.1"/>
</dbReference>
<feature type="binding site" evidence="14 15">
    <location>
        <position position="78"/>
    </location>
    <ligand>
        <name>a divalent metal cation</name>
        <dbReference type="ChEBI" id="CHEBI:60240"/>
    </ligand>
</feature>
<evidence type="ECO:0000256" key="14">
    <source>
        <dbReference type="HAMAP-Rule" id="MF_00052"/>
    </source>
</evidence>
<evidence type="ECO:0000313" key="19">
    <source>
        <dbReference type="Proteomes" id="UP000823485"/>
    </source>
</evidence>
<evidence type="ECO:0000256" key="10">
    <source>
        <dbReference type="ARBA" id="ARBA00022723"/>
    </source>
</evidence>
<dbReference type="InterPro" id="IPR001352">
    <property type="entry name" value="RNase_HII/HIII"/>
</dbReference>
<evidence type="ECO:0000256" key="4">
    <source>
        <dbReference type="ARBA" id="ARBA00004496"/>
    </source>
</evidence>
<accession>A0ABS2R7Q9</accession>
<evidence type="ECO:0000256" key="8">
    <source>
        <dbReference type="ARBA" id="ARBA00022490"/>
    </source>
</evidence>
<comment type="function">
    <text evidence="3 14 16">Endonuclease that specifically degrades the RNA of RNA-DNA hybrids.</text>
</comment>
<evidence type="ECO:0000256" key="9">
    <source>
        <dbReference type="ARBA" id="ARBA00022722"/>
    </source>
</evidence>
<dbReference type="CDD" id="cd07182">
    <property type="entry name" value="RNase_HII_bacteria_HII_like"/>
    <property type="match status" value="1"/>
</dbReference>
<feature type="domain" description="RNase H type-2" evidence="17">
    <location>
        <begin position="72"/>
        <end position="257"/>
    </location>
</feature>
<dbReference type="NCBIfam" id="NF000594">
    <property type="entry name" value="PRK00015.1-1"/>
    <property type="match status" value="1"/>
</dbReference>
<dbReference type="SUPFAM" id="SSF53098">
    <property type="entry name" value="Ribonuclease H-like"/>
    <property type="match status" value="1"/>
</dbReference>
<evidence type="ECO:0000256" key="13">
    <source>
        <dbReference type="ARBA" id="ARBA00023211"/>
    </source>
</evidence>
<evidence type="ECO:0000256" key="12">
    <source>
        <dbReference type="ARBA" id="ARBA00022801"/>
    </source>
</evidence>
<keyword evidence="8 14" id="KW-0963">Cytoplasm</keyword>
<evidence type="ECO:0000313" key="18">
    <source>
        <dbReference type="EMBL" id="MBM7715649.1"/>
    </source>
</evidence>
<keyword evidence="11 14" id="KW-0255">Endonuclease</keyword>
<comment type="cofactor">
    <cofactor evidence="14 15">
        <name>Mn(2+)</name>
        <dbReference type="ChEBI" id="CHEBI:29035"/>
    </cofactor>
    <cofactor evidence="14 15">
        <name>Mg(2+)</name>
        <dbReference type="ChEBI" id="CHEBI:18420"/>
    </cofactor>
    <text evidence="14 15">Manganese or magnesium. Binds 1 divalent metal ion per monomer in the absence of substrate. May bind a second metal ion after substrate binding.</text>
</comment>
<feature type="binding site" evidence="14 15">
    <location>
        <position position="170"/>
    </location>
    <ligand>
        <name>a divalent metal cation</name>
        <dbReference type="ChEBI" id="CHEBI:60240"/>
    </ligand>
</feature>
<dbReference type="InterPro" id="IPR036397">
    <property type="entry name" value="RNaseH_sf"/>
</dbReference>
<evidence type="ECO:0000256" key="1">
    <source>
        <dbReference type="ARBA" id="ARBA00000077"/>
    </source>
</evidence>
<reference evidence="18 19" key="1">
    <citation type="submission" date="2021-01" db="EMBL/GenBank/DDBJ databases">
        <title>Genomic Encyclopedia of Type Strains, Phase IV (KMG-IV): sequencing the most valuable type-strain genomes for metagenomic binning, comparative biology and taxonomic classification.</title>
        <authorList>
            <person name="Goeker M."/>
        </authorList>
    </citation>
    <scope>NUCLEOTIDE SEQUENCE [LARGE SCALE GENOMIC DNA]</scope>
    <source>
        <strain evidence="18 19">DSM 105453</strain>
    </source>
</reference>
<dbReference type="PROSITE" id="PS51975">
    <property type="entry name" value="RNASE_H_2"/>
    <property type="match status" value="1"/>
</dbReference>
<evidence type="ECO:0000256" key="15">
    <source>
        <dbReference type="PROSITE-ProRule" id="PRU01319"/>
    </source>
</evidence>
<dbReference type="Pfam" id="PF01351">
    <property type="entry name" value="RNase_HII"/>
    <property type="match status" value="1"/>
</dbReference>
<comment type="cofactor">
    <cofactor evidence="2">
        <name>Mg(2+)</name>
        <dbReference type="ChEBI" id="CHEBI:18420"/>
    </cofactor>
</comment>